<keyword evidence="3" id="KW-0418">Kinase</keyword>
<proteinExistence type="predicted"/>
<reference evidence="3 4" key="1">
    <citation type="submission" date="2020-10" db="EMBL/GenBank/DDBJ databases">
        <authorList>
            <person name="Castelo-Branco R."/>
            <person name="Eusebio N."/>
            <person name="Adriana R."/>
            <person name="Vieira A."/>
            <person name="Brugerolle De Fraissinette N."/>
            <person name="Rezende De Castro R."/>
            <person name="Schneider M.P."/>
            <person name="Vasconcelos V."/>
            <person name="Leao P.N."/>
        </authorList>
    </citation>
    <scope>NUCLEOTIDE SEQUENCE [LARGE SCALE GENOMIC DNA]</scope>
    <source>
        <strain evidence="3 4">LEGE 06123</strain>
    </source>
</reference>
<evidence type="ECO:0000256" key="1">
    <source>
        <dbReference type="SAM" id="MobiDB-lite"/>
    </source>
</evidence>
<keyword evidence="3" id="KW-0808">Transferase</keyword>
<sequence>MATQLKRAVGTFSSRTKAESALNTLRDSGFKMDKVSILAKDSTRDDQIAGVDLQDRNQVNERGNTEAQEGAGIGATTGTILGGAGGLLVGLEALLIPGVGPFLAGGTIATTLAGAGIGAAAGSIVGALTGLGIPEEDAKTYSDRVSHGDYLVFIEGTAADIDRASTLLSNQGVHQWNVYDMPASNSYADTIPTNAKVEPRIHQDTVEPTTHRYTSDKTKSNVVNTTNQPEVKVVDRRKETR</sequence>
<evidence type="ECO:0000313" key="4">
    <source>
        <dbReference type="Proteomes" id="UP000651156"/>
    </source>
</evidence>
<feature type="region of interest" description="Disordered" evidence="1">
    <location>
        <begin position="206"/>
        <end position="241"/>
    </location>
</feature>
<dbReference type="Pfam" id="PF11181">
    <property type="entry name" value="YflT"/>
    <property type="match status" value="1"/>
</dbReference>
<dbReference type="EMBL" id="JADEWN010000015">
    <property type="protein sequence ID" value="MBE9190341.1"/>
    <property type="molecule type" value="Genomic_DNA"/>
</dbReference>
<dbReference type="PANTHER" id="PTHR36109">
    <property type="entry name" value="MEMBRANE PROTEIN-RELATED"/>
    <property type="match status" value="1"/>
</dbReference>
<evidence type="ECO:0000259" key="2">
    <source>
        <dbReference type="Pfam" id="PF11181"/>
    </source>
</evidence>
<evidence type="ECO:0000313" key="3">
    <source>
        <dbReference type="EMBL" id="MBE9190341.1"/>
    </source>
</evidence>
<feature type="compositionally biased region" description="Polar residues" evidence="1">
    <location>
        <begin position="220"/>
        <end position="229"/>
    </location>
</feature>
<organism evidence="3 4">
    <name type="scientific">Gloeocapsopsis crepidinum LEGE 06123</name>
    <dbReference type="NCBI Taxonomy" id="588587"/>
    <lineage>
        <taxon>Bacteria</taxon>
        <taxon>Bacillati</taxon>
        <taxon>Cyanobacteriota</taxon>
        <taxon>Cyanophyceae</taxon>
        <taxon>Oscillatoriophycideae</taxon>
        <taxon>Chroococcales</taxon>
        <taxon>Chroococcaceae</taxon>
        <taxon>Gloeocapsopsis</taxon>
    </lineage>
</organism>
<name>A0ABR9UPY6_9CHRO</name>
<keyword evidence="4" id="KW-1185">Reference proteome</keyword>
<feature type="compositionally biased region" description="Basic and acidic residues" evidence="1">
    <location>
        <begin position="206"/>
        <end position="219"/>
    </location>
</feature>
<dbReference type="InterPro" id="IPR052948">
    <property type="entry name" value="Low_temp-induced_all0457"/>
</dbReference>
<dbReference type="PANTHER" id="PTHR36109:SF2">
    <property type="entry name" value="MEMBRANE PROTEIN"/>
    <property type="match status" value="1"/>
</dbReference>
<gene>
    <name evidence="3" type="ORF">IQ230_08200</name>
</gene>
<feature type="compositionally biased region" description="Basic and acidic residues" evidence="1">
    <location>
        <begin position="232"/>
        <end position="241"/>
    </location>
</feature>
<protein>
    <submittedName>
        <fullName evidence="3">Signal transduction histidine kinase LytS</fullName>
    </submittedName>
</protein>
<dbReference type="GO" id="GO:0016301">
    <property type="term" value="F:kinase activity"/>
    <property type="evidence" value="ECO:0007669"/>
    <property type="project" value="UniProtKB-KW"/>
</dbReference>
<dbReference type="Proteomes" id="UP000651156">
    <property type="component" value="Unassembled WGS sequence"/>
</dbReference>
<comment type="caution">
    <text evidence="3">The sequence shown here is derived from an EMBL/GenBank/DDBJ whole genome shotgun (WGS) entry which is preliminary data.</text>
</comment>
<accession>A0ABR9UPY6</accession>
<dbReference type="RefSeq" id="WP_193931534.1">
    <property type="nucleotide sequence ID" value="NZ_CAWPMZ010000033.1"/>
</dbReference>
<feature type="domain" description="General stress protein 17M-like" evidence="2">
    <location>
        <begin position="9"/>
        <end position="75"/>
    </location>
</feature>
<dbReference type="InterPro" id="IPR025889">
    <property type="entry name" value="GSP17M-like_dom"/>
</dbReference>